<dbReference type="EMBL" id="JARBHB010000003">
    <property type="protein sequence ID" value="KAJ8889915.1"/>
    <property type="molecule type" value="Genomic_DNA"/>
</dbReference>
<name>A0ABQ9I0X6_9NEOP</name>
<dbReference type="Proteomes" id="UP001159363">
    <property type="component" value="Chromosome 3"/>
</dbReference>
<feature type="compositionally biased region" description="Polar residues" evidence="1">
    <location>
        <begin position="563"/>
        <end position="573"/>
    </location>
</feature>
<keyword evidence="3" id="KW-1185">Reference proteome</keyword>
<feature type="compositionally biased region" description="Basic and acidic residues" evidence="1">
    <location>
        <begin position="721"/>
        <end position="740"/>
    </location>
</feature>
<feature type="region of interest" description="Disordered" evidence="1">
    <location>
        <begin position="682"/>
        <end position="740"/>
    </location>
</feature>
<evidence type="ECO:0000313" key="2">
    <source>
        <dbReference type="EMBL" id="KAJ8889915.1"/>
    </source>
</evidence>
<evidence type="ECO:0000256" key="1">
    <source>
        <dbReference type="SAM" id="MobiDB-lite"/>
    </source>
</evidence>
<accession>A0ABQ9I0X6</accession>
<protein>
    <submittedName>
        <fullName evidence="2">Uncharacterized protein</fullName>
    </submittedName>
</protein>
<sequence length="1003" mass="112661">MSRDLQNSRYLLTSRYNPPSHTHSRRISLFIGSCSCEGRFSLSSWLGLIKQASRQWFPIGAKSSRECPDKLQSNDKHDTKAQVFEGCGGVVSRHFASRQGDSGSIPGGITPGLSHVGLVPDDAVRWRVLLGDLPFPPPLHSGAVPHIHLTTVSSALKTRLLRTPFAVSLDRRMNKVMRPMTMLILHKKEEYTTCIQVEPKQTSANFTVNGLYGTIYVYPLGTQIYEKKTYFKQVERLVRRGDGALGMRVSAALIVPPLSCLKRAKKPFKPVHSTLGVTLWNATWQRRSADDFSLNIIWHGKPEEGFAPPLPTPANQLESSGGVAMFQGEQVCFPNTLEVSHWVCRSTEIMKPTMAATSSSTQLNHINIAYRCVFSVGENDFLPRKAKEIVHIANVVRIHWIRSVALPACIQRDFPEVLLCESSLIESSQQVLRAGEDKASWTWISAELQGREKRETPEKTYLPVVLSDTIPTCENPETEPGDGWYTTSGTTTFMNTKWSGGHCNYQVSSTAVYRSRQVVDMVQGGGEDLNSLISTATTTTQTSTPRAAERGPTNLRPGRQPYHETSMSRQSQCSRVLQAPSRTVGFTRRFHTVSSIQATNISLAVVPQSPSVVHTSLHSRTLGQTASINDCRPLGCGSIYSVLGCQLESSPTLVMRRGGLRCQPVSPEHSCVVAKRVGNSSRREEVCDARKSRHCRNSQDSQKEIRRPREHRSRKIGGNRIRLERASQNKSSDTHKTPYDRVKRYRERKINIKASERVNVEVFTQNKRPCPQHSQTQSFTWPARDPFLLTPIEMAQWLNFGLAFGRTRPMRAIEVSMEQRRNERTGETGDPLGNPLTNGINSHPFEKYLPFILLRSHGHRWVATRMRLECFVWQREGQRLGTPYFAWERDMLSGGVISAEHVSRPESLVGFVPVNLRDMCKQDANVENLALHATGNDKLLSIRHQNAPNLSHIMSEPIGTALGKLTGKRDSQCNIVVVVEFPMTFNKFSLNNYRVFKVTKIRY</sequence>
<gene>
    <name evidence="2" type="ORF">PR048_009420</name>
</gene>
<evidence type="ECO:0000313" key="3">
    <source>
        <dbReference type="Proteomes" id="UP001159363"/>
    </source>
</evidence>
<feature type="region of interest" description="Disordered" evidence="1">
    <location>
        <begin position="537"/>
        <end position="573"/>
    </location>
</feature>
<proteinExistence type="predicted"/>
<organism evidence="2 3">
    <name type="scientific">Dryococelus australis</name>
    <dbReference type="NCBI Taxonomy" id="614101"/>
    <lineage>
        <taxon>Eukaryota</taxon>
        <taxon>Metazoa</taxon>
        <taxon>Ecdysozoa</taxon>
        <taxon>Arthropoda</taxon>
        <taxon>Hexapoda</taxon>
        <taxon>Insecta</taxon>
        <taxon>Pterygota</taxon>
        <taxon>Neoptera</taxon>
        <taxon>Polyneoptera</taxon>
        <taxon>Phasmatodea</taxon>
        <taxon>Verophasmatodea</taxon>
        <taxon>Anareolatae</taxon>
        <taxon>Phasmatidae</taxon>
        <taxon>Eurycanthinae</taxon>
        <taxon>Dryococelus</taxon>
    </lineage>
</organism>
<comment type="caution">
    <text evidence="2">The sequence shown here is derived from an EMBL/GenBank/DDBJ whole genome shotgun (WGS) entry which is preliminary data.</text>
</comment>
<reference evidence="2 3" key="1">
    <citation type="submission" date="2023-02" db="EMBL/GenBank/DDBJ databases">
        <title>LHISI_Scaffold_Assembly.</title>
        <authorList>
            <person name="Stuart O.P."/>
            <person name="Cleave R."/>
            <person name="Magrath M.J.L."/>
            <person name="Mikheyev A.S."/>
        </authorList>
    </citation>
    <scope>NUCLEOTIDE SEQUENCE [LARGE SCALE GENOMIC DNA]</scope>
    <source>
        <strain evidence="2">Daus_M_001</strain>
        <tissue evidence="2">Leg muscle</tissue>
    </source>
</reference>
<feature type="compositionally biased region" description="Basic residues" evidence="1">
    <location>
        <begin position="708"/>
        <end position="717"/>
    </location>
</feature>